<evidence type="ECO:0000313" key="1">
    <source>
        <dbReference type="EMBL" id="OQB40962.1"/>
    </source>
</evidence>
<protein>
    <submittedName>
        <fullName evidence="1">Uncharacterized protein</fullName>
    </submittedName>
</protein>
<gene>
    <name evidence="1" type="ORF">BWY04_01119</name>
</gene>
<organism evidence="1">
    <name type="scientific">candidate division CPR1 bacterium ADurb.Bin160</name>
    <dbReference type="NCBI Taxonomy" id="1852826"/>
    <lineage>
        <taxon>Bacteria</taxon>
        <taxon>candidate division CPR1</taxon>
    </lineage>
</organism>
<reference evidence="1" key="1">
    <citation type="submission" date="2017-02" db="EMBL/GenBank/DDBJ databases">
        <title>Delving into the versatile metabolic prowess of the omnipresent phylum Bacteroidetes.</title>
        <authorList>
            <person name="Nobu M.K."/>
            <person name="Mei R."/>
            <person name="Narihiro T."/>
            <person name="Kuroda K."/>
            <person name="Liu W.-T."/>
        </authorList>
    </citation>
    <scope>NUCLEOTIDE SEQUENCE</scope>
    <source>
        <strain evidence="1">ADurb.Bin160</strain>
    </source>
</reference>
<sequence>MESLNPFTDSMEIILNDITISSEKNINLLVTKQNNEYKINNQ</sequence>
<name>A0A1V5ZLN5_9BACT</name>
<proteinExistence type="predicted"/>
<comment type="caution">
    <text evidence="1">The sequence shown here is derived from an EMBL/GenBank/DDBJ whole genome shotgun (WGS) entry which is preliminary data.</text>
</comment>
<accession>A0A1V5ZLN5</accession>
<dbReference type="Proteomes" id="UP000485621">
    <property type="component" value="Unassembled WGS sequence"/>
</dbReference>
<dbReference type="AlphaFoldDB" id="A0A1V5ZLN5"/>
<dbReference type="EMBL" id="MWDB01000027">
    <property type="protein sequence ID" value="OQB40962.1"/>
    <property type="molecule type" value="Genomic_DNA"/>
</dbReference>